<evidence type="ECO:0000256" key="17">
    <source>
        <dbReference type="PIRSR" id="PIRSR601508-2"/>
    </source>
</evidence>
<gene>
    <name evidence="22" type="ORF">L596_003380</name>
</gene>
<dbReference type="SUPFAM" id="SSF53822">
    <property type="entry name" value="Periplasmic binding protein-like I"/>
    <property type="match status" value="1"/>
</dbReference>
<comment type="similarity">
    <text evidence="2">Belongs to the glutamate-gated ion channel (TC 1.A.10.1) family.</text>
</comment>
<proteinExistence type="inferred from homology"/>
<protein>
    <recommendedName>
        <fullName evidence="24">Ionotropic glutamate receptor L-glutamate and glycine-binding domain-containing protein</fullName>
    </recommendedName>
</protein>
<dbReference type="InterPro" id="IPR028082">
    <property type="entry name" value="Peripla_BP_I"/>
</dbReference>
<evidence type="ECO:0000256" key="5">
    <source>
        <dbReference type="ARBA" id="ARBA00022692"/>
    </source>
</evidence>
<keyword evidence="5 18" id="KW-0812">Transmembrane</keyword>
<reference evidence="22 23" key="2">
    <citation type="journal article" date="2019" name="G3 (Bethesda)">
        <title>Hybrid Assembly of the Genome of the Entomopathogenic Nematode Steinernema carpocapsae Identifies the X-Chromosome.</title>
        <authorList>
            <person name="Serra L."/>
            <person name="Macchietto M."/>
            <person name="Macias-Munoz A."/>
            <person name="McGill C.J."/>
            <person name="Rodriguez I.M."/>
            <person name="Rodriguez B."/>
            <person name="Murad R."/>
            <person name="Mortazavi A."/>
        </authorList>
    </citation>
    <scope>NUCLEOTIDE SEQUENCE [LARGE SCALE GENOMIC DNA]</scope>
    <source>
        <strain evidence="22 23">ALL</strain>
    </source>
</reference>
<evidence type="ECO:0000256" key="2">
    <source>
        <dbReference type="ARBA" id="ARBA00008685"/>
    </source>
</evidence>
<organism evidence="22 23">
    <name type="scientific">Steinernema carpocapsae</name>
    <name type="common">Entomopathogenic nematode</name>
    <dbReference type="NCBI Taxonomy" id="34508"/>
    <lineage>
        <taxon>Eukaryota</taxon>
        <taxon>Metazoa</taxon>
        <taxon>Ecdysozoa</taxon>
        <taxon>Nematoda</taxon>
        <taxon>Chromadorea</taxon>
        <taxon>Rhabditida</taxon>
        <taxon>Tylenchina</taxon>
        <taxon>Panagrolaimomorpha</taxon>
        <taxon>Strongyloidoidea</taxon>
        <taxon>Steinernematidae</taxon>
        <taxon>Steinernema</taxon>
    </lineage>
</organism>
<keyword evidence="12" id="KW-0628">Postsynaptic cell membrane</keyword>
<evidence type="ECO:0000256" key="8">
    <source>
        <dbReference type="ARBA" id="ARBA00023065"/>
    </source>
</evidence>
<evidence type="ECO:0000256" key="10">
    <source>
        <dbReference type="ARBA" id="ARBA00023170"/>
    </source>
</evidence>
<dbReference type="EMBL" id="AZBU02000001">
    <property type="protein sequence ID" value="TMS36134.1"/>
    <property type="molecule type" value="Genomic_DNA"/>
</dbReference>
<dbReference type="InterPro" id="IPR019594">
    <property type="entry name" value="Glu/Gly-bd"/>
</dbReference>
<sequence length="708" mass="80583">MKTATTGVLCYFFSSVCALKIGVFLLEGEHNHAGFALRSTVLSAGQYLDSIEASNVSVHQTSIVYFNHSRLHLLASKTGISALIGPPSADLSVIVEALAAEYDLTYIKYVWDQPKEIAALQKRDIYSLYPSNDYVNLLEKLLNYLQWERAVVVYAKQDGMFRLFDLLNVLDGLLFVEAESLTEAGLVRTAKRVKTICDNQLCWTSTNRVIVFLDAESSYAFLRAALKLGMIDYRNWFLLINVDNLSQGTEPYTHNMVRITSMTIWNGRPSRKGISHEVYSYLQSQFEASWRGKFPHKEHCPLKEFVLLFDAVFLAMKLSKNFVKVRDGSSCRSMFKLRQDEAFRHMVYDSLMDKVHLEYSRNRVNAKIFIWELGIDGSTFTTGIWKTDWDMVTQRLSMQDRRIPNSHNQFTESERKKRFLRVTTIDEKPYIMEKRLPSGKVVYEGFCVDLLDKLSEYLHFEYKLTVVPDGKYGEPVNGTKEWDGMIGQILKGEADLAVAPITVTAGRLEVVDFTDPFLQLGISMLLRQPRRGTPPALTSFLLPLSGSVWFMAAVGTLATTLALTMVAVFSPKESTTEFHLMNSLWYLVCILLRAGSGYNCHSVANRLISTVWWTFTIILIAQYTANFAAVLTIERKTIPFNSFEELGNQSEYTFGSILGGSTMQFFKYSRLDTFKRIWTKMSNTTPSVFVETNAEGVRRALNEKCVKK</sequence>
<evidence type="ECO:0000256" key="15">
    <source>
        <dbReference type="ARBA" id="ARBA00034100"/>
    </source>
</evidence>
<evidence type="ECO:0000256" key="7">
    <source>
        <dbReference type="ARBA" id="ARBA00023018"/>
    </source>
</evidence>
<evidence type="ECO:0000256" key="9">
    <source>
        <dbReference type="ARBA" id="ARBA00023136"/>
    </source>
</evidence>
<feature type="site" description="Interaction with the cone snail toxin Con-ikot-ikot" evidence="17">
    <location>
        <position position="667"/>
    </location>
</feature>
<dbReference type="PRINTS" id="PR00177">
    <property type="entry name" value="NMDARECEPTOR"/>
</dbReference>
<feature type="binding site" evidence="16">
    <location>
        <position position="507"/>
    </location>
    <ligand>
        <name>L-glutamate</name>
        <dbReference type="ChEBI" id="CHEBI:29985"/>
    </ligand>
</feature>
<evidence type="ECO:0000256" key="19">
    <source>
        <dbReference type="SAM" id="SignalP"/>
    </source>
</evidence>
<evidence type="ECO:0000256" key="3">
    <source>
        <dbReference type="ARBA" id="ARBA00022448"/>
    </source>
</evidence>
<feature type="binding site" evidence="16">
    <location>
        <position position="661"/>
    </location>
    <ligand>
        <name>L-glutamate</name>
        <dbReference type="ChEBI" id="CHEBI:29985"/>
    </ligand>
</feature>
<dbReference type="InterPro" id="IPR001828">
    <property type="entry name" value="ANF_lig-bd_rcpt"/>
</dbReference>
<dbReference type="Gene3D" id="3.40.190.10">
    <property type="entry name" value="Periplasmic binding protein-like II"/>
    <property type="match status" value="1"/>
</dbReference>
<keyword evidence="8" id="KW-0406">Ion transport</keyword>
<feature type="transmembrane region" description="Helical" evidence="18">
    <location>
        <begin position="548"/>
        <end position="568"/>
    </location>
</feature>
<accession>A0A4U8UTD5</accession>
<keyword evidence="10" id="KW-0675">Receptor</keyword>
<dbReference type="PANTHER" id="PTHR18966">
    <property type="entry name" value="IONOTROPIC GLUTAMATE RECEPTOR"/>
    <property type="match status" value="1"/>
</dbReference>
<comment type="subcellular location">
    <subcellularLocation>
        <location evidence="1">Cell membrane</location>
        <topology evidence="1">Multi-pass membrane protein</topology>
    </subcellularLocation>
    <subcellularLocation>
        <location evidence="15">Postsynaptic cell membrane</location>
    </subcellularLocation>
</comment>
<keyword evidence="7" id="KW-0770">Synapse</keyword>
<dbReference type="Pfam" id="PF10613">
    <property type="entry name" value="Lig_chan-Glu_bd"/>
    <property type="match status" value="1"/>
</dbReference>
<evidence type="ECO:0000256" key="6">
    <source>
        <dbReference type="ARBA" id="ARBA00022989"/>
    </source>
</evidence>
<dbReference type="InterPro" id="IPR001320">
    <property type="entry name" value="Iontro_rcpt_C"/>
</dbReference>
<dbReference type="InterPro" id="IPR001508">
    <property type="entry name" value="Iono_Glu_rcpt_met"/>
</dbReference>
<evidence type="ECO:0000313" key="22">
    <source>
        <dbReference type="EMBL" id="TMS36134.1"/>
    </source>
</evidence>
<keyword evidence="6 18" id="KW-1133">Transmembrane helix</keyword>
<evidence type="ECO:0000259" key="21">
    <source>
        <dbReference type="SMART" id="SM00918"/>
    </source>
</evidence>
<dbReference type="GO" id="GO:0015276">
    <property type="term" value="F:ligand-gated monoatomic ion channel activity"/>
    <property type="evidence" value="ECO:0007669"/>
    <property type="project" value="InterPro"/>
</dbReference>
<dbReference type="Proteomes" id="UP000298663">
    <property type="component" value="Unassembled WGS sequence"/>
</dbReference>
<evidence type="ECO:0000256" key="14">
    <source>
        <dbReference type="ARBA" id="ARBA00023303"/>
    </source>
</evidence>
<keyword evidence="13" id="KW-1071">Ligand-gated ion channel</keyword>
<feature type="binding site" evidence="16">
    <location>
        <position position="502"/>
    </location>
    <ligand>
        <name>L-glutamate</name>
        <dbReference type="ChEBI" id="CHEBI:29985"/>
    </ligand>
</feature>
<keyword evidence="4" id="KW-1003">Cell membrane</keyword>
<evidence type="ECO:0000256" key="13">
    <source>
        <dbReference type="ARBA" id="ARBA00023286"/>
    </source>
</evidence>
<dbReference type="SMART" id="SM00079">
    <property type="entry name" value="PBPe"/>
    <property type="match status" value="1"/>
</dbReference>
<feature type="chain" id="PRO_5020735091" description="Ionotropic glutamate receptor L-glutamate and glycine-binding domain-containing protein" evidence="19">
    <location>
        <begin position="19"/>
        <end position="708"/>
    </location>
</feature>
<name>A0A4U8UTD5_STECR</name>
<evidence type="ECO:0000259" key="20">
    <source>
        <dbReference type="SMART" id="SM00079"/>
    </source>
</evidence>
<feature type="transmembrane region" description="Helical" evidence="18">
    <location>
        <begin position="610"/>
        <end position="633"/>
    </location>
</feature>
<dbReference type="FunFam" id="3.40.190.10:FF:000024">
    <property type="entry name" value="Glutamate receptor, ionotropic, delta 1"/>
    <property type="match status" value="1"/>
</dbReference>
<comment type="caution">
    <text evidence="22">The sequence shown here is derived from an EMBL/GenBank/DDBJ whole genome shotgun (WGS) entry which is preliminary data.</text>
</comment>
<dbReference type="GO" id="GO:0045211">
    <property type="term" value="C:postsynaptic membrane"/>
    <property type="evidence" value="ECO:0007669"/>
    <property type="project" value="UniProtKB-SubCell"/>
</dbReference>
<keyword evidence="14" id="KW-0407">Ion channel</keyword>
<feature type="domain" description="Ionotropic glutamate receptor C-terminal" evidence="20">
    <location>
        <begin position="419"/>
        <end position="708"/>
    </location>
</feature>
<feature type="signal peptide" evidence="19">
    <location>
        <begin position="1"/>
        <end position="18"/>
    </location>
</feature>
<dbReference type="GO" id="GO:0038023">
    <property type="term" value="F:signaling receptor activity"/>
    <property type="evidence" value="ECO:0007669"/>
    <property type="project" value="InterPro"/>
</dbReference>
<keyword evidence="23" id="KW-1185">Reference proteome</keyword>
<reference evidence="22 23" key="1">
    <citation type="journal article" date="2015" name="Genome Biol.">
        <title>Comparative genomics of Steinernema reveals deeply conserved gene regulatory networks.</title>
        <authorList>
            <person name="Dillman A.R."/>
            <person name="Macchietto M."/>
            <person name="Porter C.F."/>
            <person name="Rogers A."/>
            <person name="Williams B."/>
            <person name="Antoshechkin I."/>
            <person name="Lee M.M."/>
            <person name="Goodwin Z."/>
            <person name="Lu X."/>
            <person name="Lewis E.E."/>
            <person name="Goodrich-Blair H."/>
            <person name="Stock S.P."/>
            <person name="Adams B.J."/>
            <person name="Sternberg P.W."/>
            <person name="Mortazavi A."/>
        </authorList>
    </citation>
    <scope>NUCLEOTIDE SEQUENCE [LARGE SCALE GENOMIC DNA]</scope>
    <source>
        <strain evidence="22 23">ALL</strain>
    </source>
</reference>
<dbReference type="AlphaFoldDB" id="A0A4U8UTD5"/>
<evidence type="ECO:0000256" key="4">
    <source>
        <dbReference type="ARBA" id="ARBA00022475"/>
    </source>
</evidence>
<evidence type="ECO:0000256" key="11">
    <source>
        <dbReference type="ARBA" id="ARBA00023180"/>
    </source>
</evidence>
<evidence type="ECO:0000256" key="12">
    <source>
        <dbReference type="ARBA" id="ARBA00023257"/>
    </source>
</evidence>
<feature type="binding site" evidence="16">
    <location>
        <position position="500"/>
    </location>
    <ligand>
        <name>L-glutamate</name>
        <dbReference type="ChEBI" id="CHEBI:29985"/>
    </ligand>
</feature>
<evidence type="ECO:0000256" key="1">
    <source>
        <dbReference type="ARBA" id="ARBA00004651"/>
    </source>
</evidence>
<keyword evidence="3" id="KW-0813">Transport</keyword>
<feature type="domain" description="Ionotropic glutamate receptor L-glutamate and glycine-binding" evidence="21">
    <location>
        <begin position="429"/>
        <end position="491"/>
    </location>
</feature>
<keyword evidence="9 18" id="KW-0472">Membrane</keyword>
<evidence type="ECO:0000313" key="23">
    <source>
        <dbReference type="Proteomes" id="UP000298663"/>
    </source>
</evidence>
<dbReference type="Pfam" id="PF01094">
    <property type="entry name" value="ANF_receptor"/>
    <property type="match status" value="1"/>
</dbReference>
<feature type="binding site" evidence="16">
    <location>
        <position position="662"/>
    </location>
    <ligand>
        <name>L-glutamate</name>
        <dbReference type="ChEBI" id="CHEBI:29985"/>
    </ligand>
</feature>
<keyword evidence="11" id="KW-0325">Glycoprotein</keyword>
<dbReference type="SUPFAM" id="SSF53850">
    <property type="entry name" value="Periplasmic binding protein-like II"/>
    <property type="match status" value="1"/>
</dbReference>
<dbReference type="OrthoDB" id="5984008at2759"/>
<dbReference type="Gene3D" id="1.10.287.70">
    <property type="match status" value="1"/>
</dbReference>
<feature type="transmembrane region" description="Helical" evidence="18">
    <location>
        <begin position="580"/>
        <end position="598"/>
    </location>
</feature>
<dbReference type="Gene3D" id="3.40.50.2300">
    <property type="match status" value="2"/>
</dbReference>
<dbReference type="STRING" id="34508.A0A4U8UTD5"/>
<dbReference type="Pfam" id="PF00060">
    <property type="entry name" value="Lig_chan"/>
    <property type="match status" value="1"/>
</dbReference>
<evidence type="ECO:0000256" key="16">
    <source>
        <dbReference type="PIRSR" id="PIRSR601508-1"/>
    </source>
</evidence>
<keyword evidence="19" id="KW-0732">Signal</keyword>
<dbReference type="SMART" id="SM00918">
    <property type="entry name" value="Lig_chan-Glu_bd"/>
    <property type="match status" value="1"/>
</dbReference>
<dbReference type="InterPro" id="IPR015683">
    <property type="entry name" value="Ionotropic_Glu_rcpt"/>
</dbReference>
<evidence type="ECO:0008006" key="24">
    <source>
        <dbReference type="Google" id="ProtNLM"/>
    </source>
</evidence>
<evidence type="ECO:0000256" key="18">
    <source>
        <dbReference type="SAM" id="Phobius"/>
    </source>
</evidence>